<accession>A0AAE3G359</accession>
<proteinExistence type="predicted"/>
<organism evidence="1 2">
    <name type="scientific">Natronocella acetinitrilica</name>
    <dbReference type="NCBI Taxonomy" id="414046"/>
    <lineage>
        <taxon>Bacteria</taxon>
        <taxon>Pseudomonadati</taxon>
        <taxon>Pseudomonadota</taxon>
        <taxon>Gammaproteobacteria</taxon>
        <taxon>Chromatiales</taxon>
        <taxon>Ectothiorhodospiraceae</taxon>
        <taxon>Natronocella</taxon>
    </lineage>
</organism>
<protein>
    <submittedName>
        <fullName evidence="1">Uncharacterized protein</fullName>
    </submittedName>
</protein>
<dbReference type="RefSeq" id="WP_253476244.1">
    <property type="nucleotide sequence ID" value="NZ_JALJXV010000003.1"/>
</dbReference>
<keyword evidence="2" id="KW-1185">Reference proteome</keyword>
<sequence>MSAEQPASVPHEGPIRIPFLINVRERSNREVSALLEVMAGALGGAYFRDKGLLMAVIADQRAAAKAPLSYLAGPYIGMIPRGEGCHRIISSTAVPGGYTVYAPEQLLALVARDHGRGRRAPGGGESSEPGLS</sequence>
<dbReference type="AlphaFoldDB" id="A0AAE3G359"/>
<name>A0AAE3G359_9GAMM</name>
<dbReference type="EMBL" id="JALJXV010000003">
    <property type="protein sequence ID" value="MCP1674318.1"/>
    <property type="molecule type" value="Genomic_DNA"/>
</dbReference>
<comment type="caution">
    <text evidence="1">The sequence shown here is derived from an EMBL/GenBank/DDBJ whole genome shotgun (WGS) entry which is preliminary data.</text>
</comment>
<evidence type="ECO:0000313" key="2">
    <source>
        <dbReference type="Proteomes" id="UP001205843"/>
    </source>
</evidence>
<evidence type="ECO:0000313" key="1">
    <source>
        <dbReference type="EMBL" id="MCP1674318.1"/>
    </source>
</evidence>
<dbReference type="Proteomes" id="UP001205843">
    <property type="component" value="Unassembled WGS sequence"/>
</dbReference>
<gene>
    <name evidence="1" type="ORF">J2T57_001420</name>
</gene>
<reference evidence="1" key="1">
    <citation type="submission" date="2022-03" db="EMBL/GenBank/DDBJ databases">
        <title>Genomic Encyclopedia of Type Strains, Phase III (KMG-III): the genomes of soil and plant-associated and newly described type strains.</title>
        <authorList>
            <person name="Whitman W."/>
        </authorList>
    </citation>
    <scope>NUCLEOTIDE SEQUENCE</scope>
    <source>
        <strain evidence="1">ANL 6-2</strain>
    </source>
</reference>